<comment type="caution">
    <text evidence="2">The sequence shown here is derived from an EMBL/GenBank/DDBJ whole genome shotgun (WGS) entry which is preliminary data.</text>
</comment>
<dbReference type="GO" id="GO:0016747">
    <property type="term" value="F:acyltransferase activity, transferring groups other than amino-acyl groups"/>
    <property type="evidence" value="ECO:0007669"/>
    <property type="project" value="InterPro"/>
</dbReference>
<dbReference type="InterPro" id="IPR016181">
    <property type="entry name" value="Acyl_CoA_acyltransferase"/>
</dbReference>
<reference evidence="3" key="1">
    <citation type="journal article" date="2016" name="Nature">
        <title>The genome of the seagrass Zostera marina reveals angiosperm adaptation to the sea.</title>
        <authorList>
            <person name="Olsen J.L."/>
            <person name="Rouze P."/>
            <person name="Verhelst B."/>
            <person name="Lin Y.-C."/>
            <person name="Bayer T."/>
            <person name="Collen J."/>
            <person name="Dattolo E."/>
            <person name="De Paoli E."/>
            <person name="Dittami S."/>
            <person name="Maumus F."/>
            <person name="Michel G."/>
            <person name="Kersting A."/>
            <person name="Lauritano C."/>
            <person name="Lohaus R."/>
            <person name="Toepel M."/>
            <person name="Tonon T."/>
            <person name="Vanneste K."/>
            <person name="Amirebrahimi M."/>
            <person name="Brakel J."/>
            <person name="Bostroem C."/>
            <person name="Chovatia M."/>
            <person name="Grimwood J."/>
            <person name="Jenkins J.W."/>
            <person name="Jueterbock A."/>
            <person name="Mraz A."/>
            <person name="Stam W.T."/>
            <person name="Tice H."/>
            <person name="Bornberg-Bauer E."/>
            <person name="Green P.J."/>
            <person name="Pearson G.A."/>
            <person name="Procaccini G."/>
            <person name="Duarte C.M."/>
            <person name="Schmutz J."/>
            <person name="Reusch T.B.H."/>
            <person name="Van de Peer Y."/>
        </authorList>
    </citation>
    <scope>NUCLEOTIDE SEQUENCE [LARGE SCALE GENOMIC DNA]</scope>
    <source>
        <strain evidence="3">cv. Finnish</strain>
    </source>
</reference>
<dbReference type="STRING" id="29655.A0A0K9P1C1"/>
<organism evidence="2 3">
    <name type="scientific">Zostera marina</name>
    <name type="common">Eelgrass</name>
    <dbReference type="NCBI Taxonomy" id="29655"/>
    <lineage>
        <taxon>Eukaryota</taxon>
        <taxon>Viridiplantae</taxon>
        <taxon>Streptophyta</taxon>
        <taxon>Embryophyta</taxon>
        <taxon>Tracheophyta</taxon>
        <taxon>Spermatophyta</taxon>
        <taxon>Magnoliopsida</taxon>
        <taxon>Liliopsida</taxon>
        <taxon>Zosteraceae</taxon>
        <taxon>Zostera</taxon>
    </lineage>
</organism>
<gene>
    <name evidence="2" type="ORF">ZOSMA_49G00960</name>
</gene>
<evidence type="ECO:0000313" key="2">
    <source>
        <dbReference type="EMBL" id="KMZ62027.1"/>
    </source>
</evidence>
<dbReference type="AlphaFoldDB" id="A0A0K9P1C1"/>
<proteinExistence type="predicted"/>
<dbReference type="PROSITE" id="PS51186">
    <property type="entry name" value="GNAT"/>
    <property type="match status" value="1"/>
</dbReference>
<dbReference type="CDD" id="cd04301">
    <property type="entry name" value="NAT_SF"/>
    <property type="match status" value="1"/>
</dbReference>
<name>A0A0K9P1C1_ZOSMR</name>
<dbReference type="EMBL" id="LFYR01001429">
    <property type="protein sequence ID" value="KMZ62027.1"/>
    <property type="molecule type" value="Genomic_DNA"/>
</dbReference>
<dbReference type="PANTHER" id="PTHR47443:SF3">
    <property type="entry name" value="GCN5-RELATED N-ACETYLTRANSFERASE 4, CHLOROPLASTIC"/>
    <property type="match status" value="1"/>
</dbReference>
<dbReference type="PANTHER" id="PTHR47443">
    <property type="entry name" value="ACYL-COA N-ACYLTRANSFERASES (NAT) SUPERFAMILY PROTEIN"/>
    <property type="match status" value="1"/>
</dbReference>
<evidence type="ECO:0000259" key="1">
    <source>
        <dbReference type="PROSITE" id="PS51186"/>
    </source>
</evidence>
<sequence>MNDKQSDPFFDSMRFSSSMPSTSFCSPLPYPNIHHHSNIAPPRFCSARVYPKIGVFCKASQAVELFQSADNTPAKVNVKDVRLQDYWEVAETHCSSFFPNYPFPWDLLLRINRFLGLLSGFSAPSGCKRSVFVAKSDNEISAVIGILTLDTVADFLPRKGPQRKRRTGIAYISNVAVGKAHRRKGIAKRLIAEAETRSCSWGCRSIALHCDANDSVAINLYKGLNFKIIKVPDHANWPTPRASPQTQFRFMIKLVN</sequence>
<keyword evidence="3" id="KW-1185">Reference proteome</keyword>
<dbReference type="InterPro" id="IPR000182">
    <property type="entry name" value="GNAT_dom"/>
</dbReference>
<accession>A0A0K9P1C1</accession>
<dbReference type="OMA" id="MIWPATA"/>
<dbReference type="Gene3D" id="3.40.630.30">
    <property type="match status" value="1"/>
</dbReference>
<protein>
    <submittedName>
        <fullName evidence="2">GCN5-related N-acetyltransferase</fullName>
    </submittedName>
</protein>
<keyword evidence="2" id="KW-0808">Transferase</keyword>
<dbReference type="Proteomes" id="UP000036987">
    <property type="component" value="Unassembled WGS sequence"/>
</dbReference>
<dbReference type="OrthoDB" id="249099at2759"/>
<evidence type="ECO:0000313" key="3">
    <source>
        <dbReference type="Proteomes" id="UP000036987"/>
    </source>
</evidence>
<dbReference type="Pfam" id="PF00583">
    <property type="entry name" value="Acetyltransf_1"/>
    <property type="match status" value="1"/>
</dbReference>
<dbReference type="SUPFAM" id="SSF55729">
    <property type="entry name" value="Acyl-CoA N-acyltransferases (Nat)"/>
    <property type="match status" value="1"/>
</dbReference>
<feature type="domain" description="N-acetyltransferase" evidence="1">
    <location>
        <begin position="76"/>
        <end position="256"/>
    </location>
</feature>